<dbReference type="InterPro" id="IPR011991">
    <property type="entry name" value="ArsR-like_HTH"/>
</dbReference>
<evidence type="ECO:0000313" key="7">
    <source>
        <dbReference type="Proteomes" id="UP000031030"/>
    </source>
</evidence>
<evidence type="ECO:0000256" key="1">
    <source>
        <dbReference type="ARBA" id="ARBA00006817"/>
    </source>
</evidence>
<dbReference type="EMBL" id="JTDK01000006">
    <property type="protein sequence ID" value="KHK98542.1"/>
    <property type="molecule type" value="Genomic_DNA"/>
</dbReference>
<dbReference type="InterPro" id="IPR023393">
    <property type="entry name" value="START-like_dom_sf"/>
</dbReference>
<feature type="domain" description="HTH arsR-type" evidence="5">
    <location>
        <begin position="1"/>
        <end position="89"/>
    </location>
</feature>
<dbReference type="CDD" id="cd07814">
    <property type="entry name" value="SRPBCC_CalC_Aha1-like"/>
    <property type="match status" value="1"/>
</dbReference>
<keyword evidence="3" id="KW-0238">DNA-binding</keyword>
<dbReference type="Pfam" id="PF12840">
    <property type="entry name" value="HTH_20"/>
    <property type="match status" value="1"/>
</dbReference>
<dbReference type="InterPro" id="IPR036388">
    <property type="entry name" value="WH-like_DNA-bd_sf"/>
</dbReference>
<protein>
    <recommendedName>
        <fullName evidence="5">HTH arsR-type domain-containing protein</fullName>
    </recommendedName>
</protein>
<dbReference type="GO" id="GO:0003700">
    <property type="term" value="F:DNA-binding transcription factor activity"/>
    <property type="evidence" value="ECO:0007669"/>
    <property type="project" value="InterPro"/>
</dbReference>
<dbReference type="Proteomes" id="UP000031030">
    <property type="component" value="Unassembled WGS sequence"/>
</dbReference>
<dbReference type="SUPFAM" id="SSF55961">
    <property type="entry name" value="Bet v1-like"/>
    <property type="match status" value="1"/>
</dbReference>
<dbReference type="InterPro" id="IPR051081">
    <property type="entry name" value="HTH_MetalResp_TranReg"/>
</dbReference>
<dbReference type="GO" id="GO:0003677">
    <property type="term" value="F:DNA binding"/>
    <property type="evidence" value="ECO:0007669"/>
    <property type="project" value="UniProtKB-KW"/>
</dbReference>
<dbReference type="OrthoDB" id="3365660at2"/>
<dbReference type="STRING" id="1348253.LK09_06080"/>
<dbReference type="SUPFAM" id="SSF46785">
    <property type="entry name" value="Winged helix' DNA-binding domain"/>
    <property type="match status" value="1"/>
</dbReference>
<evidence type="ECO:0000256" key="4">
    <source>
        <dbReference type="ARBA" id="ARBA00023163"/>
    </source>
</evidence>
<reference evidence="6 7" key="1">
    <citation type="submission" date="2014-11" db="EMBL/GenBank/DDBJ databases">
        <title>Genome sequence of Microbacterium mangrovi MUSC 115(T).</title>
        <authorList>
            <person name="Lee L.-H."/>
        </authorList>
    </citation>
    <scope>NUCLEOTIDE SEQUENCE [LARGE SCALE GENOMIC DNA]</scope>
    <source>
        <strain evidence="6 7">MUSC 115</strain>
    </source>
</reference>
<proteinExistence type="inferred from homology"/>
<organism evidence="6 7">
    <name type="scientific">Microbacterium mangrovi</name>
    <dbReference type="NCBI Taxonomy" id="1348253"/>
    <lineage>
        <taxon>Bacteria</taxon>
        <taxon>Bacillati</taxon>
        <taxon>Actinomycetota</taxon>
        <taxon>Actinomycetes</taxon>
        <taxon>Micrococcales</taxon>
        <taxon>Microbacteriaceae</taxon>
        <taxon>Microbacterium</taxon>
    </lineage>
</organism>
<keyword evidence="7" id="KW-1185">Reference proteome</keyword>
<dbReference type="PRINTS" id="PR00778">
    <property type="entry name" value="HTHARSR"/>
</dbReference>
<dbReference type="InterPro" id="IPR013538">
    <property type="entry name" value="ASHA1/2-like_C"/>
</dbReference>
<evidence type="ECO:0000313" key="6">
    <source>
        <dbReference type="EMBL" id="KHK98542.1"/>
    </source>
</evidence>
<dbReference type="Gene3D" id="1.10.10.10">
    <property type="entry name" value="Winged helix-like DNA-binding domain superfamily/Winged helix DNA-binding domain"/>
    <property type="match status" value="1"/>
</dbReference>
<dbReference type="RefSeq" id="WP_039397153.1">
    <property type="nucleotide sequence ID" value="NZ_JTDK01000006.1"/>
</dbReference>
<evidence type="ECO:0000256" key="2">
    <source>
        <dbReference type="ARBA" id="ARBA00023015"/>
    </source>
</evidence>
<gene>
    <name evidence="6" type="ORF">LK09_06080</name>
</gene>
<dbReference type="PANTHER" id="PTHR33154">
    <property type="entry name" value="TRANSCRIPTIONAL REGULATOR, ARSR FAMILY"/>
    <property type="match status" value="1"/>
</dbReference>
<keyword evidence="4" id="KW-0804">Transcription</keyword>
<dbReference type="PROSITE" id="PS50987">
    <property type="entry name" value="HTH_ARSR_2"/>
    <property type="match status" value="1"/>
</dbReference>
<dbReference type="InterPro" id="IPR036390">
    <property type="entry name" value="WH_DNA-bd_sf"/>
</dbReference>
<dbReference type="InterPro" id="IPR001845">
    <property type="entry name" value="HTH_ArsR_DNA-bd_dom"/>
</dbReference>
<comment type="similarity">
    <text evidence="1">Belongs to the AHA1 family.</text>
</comment>
<keyword evidence="2" id="KW-0805">Transcription regulation</keyword>
<comment type="caution">
    <text evidence="6">The sequence shown here is derived from an EMBL/GenBank/DDBJ whole genome shotgun (WGS) entry which is preliminary data.</text>
</comment>
<dbReference type="AlphaFoldDB" id="A0A0B2AAE0"/>
<accession>A0A0B2AAE0</accession>
<dbReference type="Pfam" id="PF08327">
    <property type="entry name" value="AHSA1"/>
    <property type="match status" value="1"/>
</dbReference>
<evidence type="ECO:0000259" key="5">
    <source>
        <dbReference type="PROSITE" id="PS50987"/>
    </source>
</evidence>
<sequence length="262" mass="28483">MEVQNLLATLAEPTRFRIVELLATRASTVGEVAAGIGALQPQTTKHIQALEAAGVIRVHKLGRRRVARLDREAMSTLSAFFAALSTPDADDTVLEEYETAIRREESHRSDEDDARVLTFVRHLPASVDAVWAAWTDAAQAARWWAPPHFDTEVFDIAPRTNAPIRLVLSEGGGARYESIGRVEEVQPRRRLVFELAPIDAEGTPLFAARHTVTFAEEAAATTLTLRIAVSDLRPGAAPAVAGLQPGWEQLLDALARTLAPGS</sequence>
<evidence type="ECO:0000256" key="3">
    <source>
        <dbReference type="ARBA" id="ARBA00023125"/>
    </source>
</evidence>
<dbReference type="Gene3D" id="3.30.530.20">
    <property type="match status" value="1"/>
</dbReference>
<dbReference type="CDD" id="cd00090">
    <property type="entry name" value="HTH_ARSR"/>
    <property type="match status" value="1"/>
</dbReference>
<name>A0A0B2AAE0_9MICO</name>
<dbReference type="PANTHER" id="PTHR33154:SF33">
    <property type="entry name" value="TRANSCRIPTIONAL REPRESSOR SDPR"/>
    <property type="match status" value="1"/>
</dbReference>
<dbReference type="SMART" id="SM00418">
    <property type="entry name" value="HTH_ARSR"/>
    <property type="match status" value="1"/>
</dbReference>